<dbReference type="STRING" id="608538.HTH_1248"/>
<dbReference type="RefSeq" id="WP_012963882.1">
    <property type="nucleotide sequence ID" value="NC_013799.1"/>
</dbReference>
<dbReference type="OrthoDB" id="1805474at2"/>
<keyword evidence="3" id="KW-1185">Reference proteome</keyword>
<dbReference type="InterPro" id="IPR013421">
    <property type="entry name" value="CRISPR-assoc_prot_Cas5_HALMA"/>
</dbReference>
<dbReference type="GO" id="GO:0051607">
    <property type="term" value="P:defense response to virus"/>
    <property type="evidence" value="ECO:0007669"/>
    <property type="project" value="UniProtKB-KW"/>
</dbReference>
<dbReference type="Proteomes" id="UP000002574">
    <property type="component" value="Chromosome"/>
</dbReference>
<dbReference type="GO" id="GO:0043571">
    <property type="term" value="P:maintenance of CRISPR repeat elements"/>
    <property type="evidence" value="ECO:0007669"/>
    <property type="project" value="InterPro"/>
</dbReference>
<name>D3DIQ0_HYDTT</name>
<keyword evidence="1" id="KW-0051">Antiviral defense</keyword>
<dbReference type="NCBIfam" id="TIGR02593">
    <property type="entry name" value="CRISPR_cas5"/>
    <property type="match status" value="1"/>
</dbReference>
<dbReference type="KEGG" id="hth:HTH_1248"/>
<dbReference type="InterPro" id="IPR013422">
    <property type="entry name" value="CRISPR-assoc_prot_Cas5_N"/>
</dbReference>
<evidence type="ECO:0000256" key="1">
    <source>
        <dbReference type="ARBA" id="ARBA00023118"/>
    </source>
</evidence>
<protein>
    <submittedName>
        <fullName evidence="2">CRISPR-associated protein</fullName>
    </submittedName>
</protein>
<dbReference type="NCBIfam" id="TIGR02592">
    <property type="entry name" value="cas_Cas5h"/>
    <property type="match status" value="1"/>
</dbReference>
<gene>
    <name evidence="2" type="primary">cas5</name>
    <name evidence="2" type="ordered locus">HTH_1248</name>
</gene>
<dbReference type="eggNOG" id="COG1688">
    <property type="taxonomic scope" value="Bacteria"/>
</dbReference>
<dbReference type="KEGG" id="hte:Hydth_1240"/>
<dbReference type="Pfam" id="PF09704">
    <property type="entry name" value="Cas_Cas5d"/>
    <property type="match status" value="1"/>
</dbReference>
<organism evidence="2 3">
    <name type="scientific">Hydrogenobacter thermophilus (strain DSM 6534 / IAM 12695 / TK-6)</name>
    <dbReference type="NCBI Taxonomy" id="608538"/>
    <lineage>
        <taxon>Bacteria</taxon>
        <taxon>Pseudomonadati</taxon>
        <taxon>Aquificota</taxon>
        <taxon>Aquificia</taxon>
        <taxon>Aquificales</taxon>
        <taxon>Aquificaceae</taxon>
        <taxon>Hydrogenobacter</taxon>
    </lineage>
</organism>
<dbReference type="Gene3D" id="3.30.70.2660">
    <property type="match status" value="1"/>
</dbReference>
<sequence length="253" mass="28655">MKVLVFDLFGDLGHFRKFYTTSSPLTFPFPPQPTIRGIIGAIMGFGKEEYLDKTKDIYVGVKIVNPIKKLRTGLNLIFTKGSSGEFDPTLDPSRKGDANKTLRTQVKFEFVKDPRYRIYISASEEFLKKLTDMVKNHKTYYTVSLGLSELLADFSFVGVFDSHPIDVSDRADSVIPSRIIREIDIGKVQKIGKERIPVVMDSNRMVKMYEDVVFSVEGGAIYGKFTDLIKLGNGEVIYLWKQSQESTPIQESL</sequence>
<dbReference type="EMBL" id="AP011112">
    <property type="protein sequence ID" value="BAI69702.1"/>
    <property type="molecule type" value="Genomic_DNA"/>
</dbReference>
<dbReference type="AlphaFoldDB" id="D3DIQ0"/>
<proteinExistence type="predicted"/>
<dbReference type="PATRIC" id="fig|608538.5.peg.1267"/>
<evidence type="ECO:0000313" key="3">
    <source>
        <dbReference type="Proteomes" id="UP000002574"/>
    </source>
</evidence>
<dbReference type="InterPro" id="IPR021124">
    <property type="entry name" value="CRISPR-assoc_prot_Cas5"/>
</dbReference>
<accession>D3DIQ0</accession>
<evidence type="ECO:0000313" key="2">
    <source>
        <dbReference type="EMBL" id="BAI69702.1"/>
    </source>
</evidence>
<reference evidence="2 3" key="1">
    <citation type="journal article" date="2010" name="J. Bacteriol.">
        <title>Complete genome sequence of the thermophilic, obligately chemolithoautotrophic hydrogen-oxidizing bacterium Hydrogenobacter thermophilus TK-6.</title>
        <authorList>
            <person name="Arai H."/>
            <person name="Kanbe H."/>
            <person name="Ishii M."/>
            <person name="Igarashi Y."/>
        </authorList>
    </citation>
    <scope>NUCLEOTIDE SEQUENCE [LARGE SCALE GENOMIC DNA]</scope>
    <source>
        <strain evidence="3">DSM 6534 / IAM 12695 / TK-6 [Tokyo]</strain>
    </source>
</reference>